<evidence type="ECO:0000256" key="1">
    <source>
        <dbReference type="ARBA" id="ARBA00004123"/>
    </source>
</evidence>
<evidence type="ECO:0000313" key="10">
    <source>
        <dbReference type="Proteomes" id="UP000694392"/>
    </source>
</evidence>
<dbReference type="GO" id="GO:0005829">
    <property type="term" value="C:cytosol"/>
    <property type="evidence" value="ECO:0007669"/>
    <property type="project" value="Ensembl"/>
</dbReference>
<dbReference type="Ensembl" id="ENSSPUT00000004571.1">
    <property type="protein sequence ID" value="ENSSPUP00000004295.1"/>
    <property type="gene ID" value="ENSSPUG00000003331.1"/>
</dbReference>
<dbReference type="GO" id="GO:0003677">
    <property type="term" value="F:DNA binding"/>
    <property type="evidence" value="ECO:0007669"/>
    <property type="project" value="UniProtKB-KW"/>
</dbReference>
<accession>A0A8D0GD37</accession>
<dbReference type="OMA" id="RTMWELE"/>
<dbReference type="Gene3D" id="2.40.50.140">
    <property type="entry name" value="Nucleic acid-binding proteins"/>
    <property type="match status" value="1"/>
</dbReference>
<reference evidence="9" key="2">
    <citation type="submission" date="2025-09" db="UniProtKB">
        <authorList>
            <consortium name="Ensembl"/>
        </authorList>
    </citation>
    <scope>IDENTIFICATION</scope>
</reference>
<evidence type="ECO:0000256" key="5">
    <source>
        <dbReference type="ARBA" id="ARBA00055932"/>
    </source>
</evidence>
<evidence type="ECO:0000313" key="9">
    <source>
        <dbReference type="Ensembl" id="ENSSPUP00000004295.1"/>
    </source>
</evidence>
<dbReference type="FunFam" id="2.40.50.140:FF:000224">
    <property type="entry name" value="RecQ mediated genome instability 2"/>
    <property type="match status" value="1"/>
</dbReference>
<comment type="function">
    <text evidence="5">Essential component of the RMI complex, a complex that plays an important role in the processing of homologous recombination intermediates. It is required to regulate sister chromatid segregation and to limit DNA crossover. Essential for the stability, localization, and function of BLM, TOP3A, and complexes containing BLM. In the RMI complex, it is required to target BLM to chromatin and stress-induced nuclear foci and mitotic phosphorylation of BLM.</text>
</comment>
<dbReference type="Proteomes" id="UP000694392">
    <property type="component" value="Unplaced"/>
</dbReference>
<dbReference type="AlphaFoldDB" id="A0A8D0GD37"/>
<keyword evidence="3" id="KW-0238">DNA-binding</keyword>
<dbReference type="Pfam" id="PF16100">
    <property type="entry name" value="RMI2"/>
    <property type="match status" value="1"/>
</dbReference>
<keyword evidence="2" id="KW-0235">DNA replication</keyword>
<dbReference type="GO" id="GO:0000724">
    <property type="term" value="P:double-strand break repair via homologous recombination"/>
    <property type="evidence" value="ECO:0007669"/>
    <property type="project" value="Ensembl"/>
</dbReference>
<name>A0A8D0GD37_SPHPU</name>
<dbReference type="InterPro" id="IPR012340">
    <property type="entry name" value="NA-bd_OB-fold"/>
</dbReference>
<keyword evidence="4" id="KW-0539">Nucleus</keyword>
<sequence length="139" mass="15033">MAGELRNPPVKVLAAQLRRCLRAPGGPWLLGREESGRAPLAVPVVWMQGTVLAVEPEGGQGGLARLEDESGPFTVLGVERVPKGQPCLSAGKYVMVMGLVQSCSPEPCLRAVKMTDLSANPVHRKMWRLEVEDLHKNIS</sequence>
<organism evidence="9 10">
    <name type="scientific">Sphenodon punctatus</name>
    <name type="common">Tuatara</name>
    <name type="synonym">Hatteria punctata</name>
    <dbReference type="NCBI Taxonomy" id="8508"/>
    <lineage>
        <taxon>Eukaryota</taxon>
        <taxon>Metazoa</taxon>
        <taxon>Chordata</taxon>
        <taxon>Craniata</taxon>
        <taxon>Vertebrata</taxon>
        <taxon>Euteleostomi</taxon>
        <taxon>Lepidosauria</taxon>
        <taxon>Sphenodontia</taxon>
        <taxon>Sphenodontidae</taxon>
        <taxon>Sphenodon</taxon>
    </lineage>
</organism>
<dbReference type="PANTHER" id="PTHR33962">
    <property type="entry name" value="RECQ-MEDIATED GENOME INSTABILITY PROTEIN 2 RMI2"/>
    <property type="match status" value="1"/>
</dbReference>
<evidence type="ECO:0000256" key="2">
    <source>
        <dbReference type="ARBA" id="ARBA00022705"/>
    </source>
</evidence>
<dbReference type="GO" id="GO:0071139">
    <property type="term" value="P:resolution of DNA recombination intermediates"/>
    <property type="evidence" value="ECO:0007669"/>
    <property type="project" value="Ensembl"/>
</dbReference>
<evidence type="ECO:0000256" key="3">
    <source>
        <dbReference type="ARBA" id="ARBA00023125"/>
    </source>
</evidence>
<evidence type="ECO:0000256" key="7">
    <source>
        <dbReference type="ARBA" id="ARBA00065114"/>
    </source>
</evidence>
<dbReference type="GeneTree" id="ENSGT00390000001653"/>
<proteinExistence type="inferred from homology"/>
<dbReference type="PANTHER" id="PTHR33962:SF1">
    <property type="entry name" value="RECQ-MEDIATED GENOME INSTABILITY PROTEIN 2"/>
    <property type="match status" value="1"/>
</dbReference>
<comment type="subcellular location">
    <subcellularLocation>
        <location evidence="1">Nucleus</location>
    </subcellularLocation>
</comment>
<evidence type="ECO:0000256" key="4">
    <source>
        <dbReference type="ARBA" id="ARBA00023242"/>
    </source>
</evidence>
<dbReference type="InterPro" id="IPR032245">
    <property type="entry name" value="RMI2"/>
</dbReference>
<dbReference type="GO" id="GO:0043007">
    <property type="term" value="P:maintenance of rDNA"/>
    <property type="evidence" value="ECO:0007669"/>
    <property type="project" value="TreeGrafter"/>
</dbReference>
<comment type="similarity">
    <text evidence="6">Belongs to the RMI2 family.</text>
</comment>
<dbReference type="GO" id="GO:0016607">
    <property type="term" value="C:nuclear speck"/>
    <property type="evidence" value="ECO:0007669"/>
    <property type="project" value="Ensembl"/>
</dbReference>
<dbReference type="GO" id="GO:0033045">
    <property type="term" value="P:regulation of sister chromatid segregation"/>
    <property type="evidence" value="ECO:0007669"/>
    <property type="project" value="Ensembl"/>
</dbReference>
<evidence type="ECO:0000256" key="6">
    <source>
        <dbReference type="ARBA" id="ARBA00061240"/>
    </source>
</evidence>
<gene>
    <name evidence="9" type="primary">RMI2</name>
</gene>
<keyword evidence="10" id="KW-1185">Reference proteome</keyword>
<dbReference type="GO" id="GO:0031422">
    <property type="term" value="C:RecQ family helicase-topoisomerase III complex"/>
    <property type="evidence" value="ECO:0007669"/>
    <property type="project" value="Ensembl"/>
</dbReference>
<comment type="subunit">
    <text evidence="7">Component of the RMI complex, containing at least TOP3A, RMI1 and RMI2. The RMI complex interacts with BLM.</text>
</comment>
<evidence type="ECO:0000256" key="8">
    <source>
        <dbReference type="ARBA" id="ARBA00069617"/>
    </source>
</evidence>
<reference evidence="9" key="1">
    <citation type="submission" date="2025-08" db="UniProtKB">
        <authorList>
            <consortium name="Ensembl"/>
        </authorList>
    </citation>
    <scope>IDENTIFICATION</scope>
</reference>
<dbReference type="GO" id="GO:0006260">
    <property type="term" value="P:DNA replication"/>
    <property type="evidence" value="ECO:0007669"/>
    <property type="project" value="UniProtKB-KW"/>
</dbReference>
<dbReference type="GO" id="GO:2000042">
    <property type="term" value="P:negative regulation of double-strand break repair via homologous recombination"/>
    <property type="evidence" value="ECO:0007669"/>
    <property type="project" value="TreeGrafter"/>
</dbReference>
<protein>
    <recommendedName>
        <fullName evidence="8">RecQ-mediated genome instability protein 2</fullName>
    </recommendedName>
</protein>